<reference evidence="1" key="1">
    <citation type="submission" date="2025-08" db="UniProtKB">
        <authorList>
            <consortium name="RefSeq"/>
        </authorList>
    </citation>
    <scope>IDENTIFICATION</scope>
</reference>
<sequence length="118" mass="13465">MAFITKFNKFHKKHLLKNVTTSKVLPVAFVSSEDSSELLPPPDLRCFSNSQLKKNVLKNFCAPSSYTILAGNPQPVDRRDLLRHDITIKKWEQKTNIIPKNNLTILLGITMFAEINKN</sequence>
<evidence type="ECO:0000313" key="1">
    <source>
        <dbReference type="RefSeq" id="XP_013167536.1"/>
    </source>
</evidence>
<proteinExistence type="predicted"/>
<gene>
    <name evidence="1" type="primary">LOC106117679</name>
</gene>
<protein>
    <submittedName>
        <fullName evidence="1">Uncharacterized protein LOC106117679</fullName>
    </submittedName>
</protein>
<accession>A0AAJ7E8Y3</accession>
<dbReference type="Proteomes" id="UP000694872">
    <property type="component" value="Unplaced"/>
</dbReference>
<organism evidence="1">
    <name type="scientific">Papilio xuthus</name>
    <name type="common">Asian swallowtail butterfly</name>
    <dbReference type="NCBI Taxonomy" id="66420"/>
    <lineage>
        <taxon>Eukaryota</taxon>
        <taxon>Metazoa</taxon>
        <taxon>Ecdysozoa</taxon>
        <taxon>Arthropoda</taxon>
        <taxon>Hexapoda</taxon>
        <taxon>Insecta</taxon>
        <taxon>Pterygota</taxon>
        <taxon>Neoptera</taxon>
        <taxon>Endopterygota</taxon>
        <taxon>Lepidoptera</taxon>
        <taxon>Glossata</taxon>
        <taxon>Ditrysia</taxon>
        <taxon>Papilionoidea</taxon>
        <taxon>Papilionidae</taxon>
        <taxon>Papilioninae</taxon>
        <taxon>Papilio</taxon>
    </lineage>
</organism>
<dbReference type="KEGG" id="pxu:106117679"/>
<dbReference type="GeneID" id="106117679"/>
<dbReference type="RefSeq" id="XP_013167536.1">
    <property type="nucleotide sequence ID" value="XM_013312082.1"/>
</dbReference>
<name>A0AAJ7E8Y3_PAPXU</name>
<dbReference type="AlphaFoldDB" id="A0AAJ7E8Y3"/>